<evidence type="ECO:0008006" key="9">
    <source>
        <dbReference type="Google" id="ProtNLM"/>
    </source>
</evidence>
<feature type="region of interest" description="Disordered" evidence="6">
    <location>
        <begin position="392"/>
        <end position="413"/>
    </location>
</feature>
<comment type="similarity">
    <text evidence="2">Belongs to the autoinducer-2 exporter (AI-2E) (TC 2.A.86) family.</text>
</comment>
<keyword evidence="3 7" id="KW-0812">Transmembrane</keyword>
<proteinExistence type="inferred from homology"/>
<dbReference type="EMBL" id="HBFQ01047525">
    <property type="protein sequence ID" value="CAD8859503.1"/>
    <property type="molecule type" value="Transcribed_RNA"/>
</dbReference>
<organism evidence="8">
    <name type="scientific">Noctiluca scintillans</name>
    <name type="common">Sea sparkle</name>
    <name type="synonym">Red tide dinoflagellate</name>
    <dbReference type="NCBI Taxonomy" id="2966"/>
    <lineage>
        <taxon>Eukaryota</taxon>
        <taxon>Sar</taxon>
        <taxon>Alveolata</taxon>
        <taxon>Dinophyceae</taxon>
        <taxon>Noctilucales</taxon>
        <taxon>Noctilucaceae</taxon>
        <taxon>Noctiluca</taxon>
    </lineage>
</organism>
<evidence type="ECO:0000256" key="3">
    <source>
        <dbReference type="ARBA" id="ARBA00022692"/>
    </source>
</evidence>
<dbReference type="InterPro" id="IPR002549">
    <property type="entry name" value="AI-2E-like"/>
</dbReference>
<name>A0A7S1AMR7_NOCSC</name>
<reference evidence="8" key="1">
    <citation type="submission" date="2021-01" db="EMBL/GenBank/DDBJ databases">
        <authorList>
            <person name="Corre E."/>
            <person name="Pelletier E."/>
            <person name="Niang G."/>
            <person name="Scheremetjew M."/>
            <person name="Finn R."/>
            <person name="Kale V."/>
            <person name="Holt S."/>
            <person name="Cochrane G."/>
            <person name="Meng A."/>
            <person name="Brown T."/>
            <person name="Cohen L."/>
        </authorList>
    </citation>
    <scope>NUCLEOTIDE SEQUENCE</scope>
</reference>
<evidence type="ECO:0000313" key="8">
    <source>
        <dbReference type="EMBL" id="CAD8859503.1"/>
    </source>
</evidence>
<gene>
    <name evidence="8" type="ORF">NSCI0253_LOCUS33857</name>
</gene>
<keyword evidence="4 7" id="KW-1133">Transmembrane helix</keyword>
<evidence type="ECO:0000256" key="5">
    <source>
        <dbReference type="ARBA" id="ARBA00023136"/>
    </source>
</evidence>
<dbReference type="GO" id="GO:0016020">
    <property type="term" value="C:membrane"/>
    <property type="evidence" value="ECO:0007669"/>
    <property type="project" value="UniProtKB-SubCell"/>
</dbReference>
<sequence>MSDEATPRLSFQKSLGPIFDKVQTLTGDDAKFHESATFLGIWVLVFLVGVHTLASMRTILEPLLWATFIMMILMPVTNFVEQQLLKLCCCEHRNNTCVGSARQVAVCVVVSVFVTIIGLVVLMIYRSAVHMEHDWVHYETGARNLAHKCNLLFAQLTQRFSQHLVDRYTEKTFSLLQSYLSDLLSSLVEQISNVTFLAVMTLLYIGFWLSEPIPLTKQVADLFQRYILLKTLASSGYAICIFALLYSLGVDLSVVFGLFTFLLNFIPEVGPIIAMVLPLPVILLDGRLDDPITTAVLATLGALSFKCFWGNIVETMLIGRDDVMRMHPVVVLFCVAFFGWIWGGTGMLLSVPIVAVFKSTAVVLPTRYRNWILVTLEGDTKAPSRYASLVANSPGGKLVSETSEDEPEGGLLG</sequence>
<feature type="compositionally biased region" description="Acidic residues" evidence="6">
    <location>
        <begin position="402"/>
        <end position="413"/>
    </location>
</feature>
<feature type="transmembrane region" description="Helical" evidence="7">
    <location>
        <begin position="330"/>
        <end position="357"/>
    </location>
</feature>
<evidence type="ECO:0000256" key="6">
    <source>
        <dbReference type="SAM" id="MobiDB-lite"/>
    </source>
</evidence>
<comment type="subcellular location">
    <subcellularLocation>
        <location evidence="1">Membrane</location>
        <topology evidence="1">Multi-pass membrane protein</topology>
    </subcellularLocation>
</comment>
<feature type="transmembrane region" description="Helical" evidence="7">
    <location>
        <begin position="36"/>
        <end position="56"/>
    </location>
</feature>
<feature type="transmembrane region" description="Helical" evidence="7">
    <location>
        <begin position="295"/>
        <end position="318"/>
    </location>
</feature>
<feature type="transmembrane region" description="Helical" evidence="7">
    <location>
        <begin position="190"/>
        <end position="207"/>
    </location>
</feature>
<feature type="transmembrane region" description="Helical" evidence="7">
    <location>
        <begin position="101"/>
        <end position="125"/>
    </location>
</feature>
<evidence type="ECO:0000256" key="1">
    <source>
        <dbReference type="ARBA" id="ARBA00004141"/>
    </source>
</evidence>
<accession>A0A7S1AMR7</accession>
<protein>
    <recommendedName>
        <fullName evidence="9">AI-2E family transporter</fullName>
    </recommendedName>
</protein>
<evidence type="ECO:0000256" key="7">
    <source>
        <dbReference type="SAM" id="Phobius"/>
    </source>
</evidence>
<feature type="transmembrane region" description="Helical" evidence="7">
    <location>
        <begin position="227"/>
        <end position="248"/>
    </location>
</feature>
<feature type="transmembrane region" description="Helical" evidence="7">
    <location>
        <begin position="62"/>
        <end position="80"/>
    </location>
</feature>
<feature type="transmembrane region" description="Helical" evidence="7">
    <location>
        <begin position="254"/>
        <end position="283"/>
    </location>
</feature>
<evidence type="ECO:0000256" key="2">
    <source>
        <dbReference type="ARBA" id="ARBA00009773"/>
    </source>
</evidence>
<dbReference type="AlphaFoldDB" id="A0A7S1AMR7"/>
<evidence type="ECO:0000256" key="4">
    <source>
        <dbReference type="ARBA" id="ARBA00022989"/>
    </source>
</evidence>
<dbReference type="Pfam" id="PF01594">
    <property type="entry name" value="AI-2E_transport"/>
    <property type="match status" value="1"/>
</dbReference>
<keyword evidence="5 7" id="KW-0472">Membrane</keyword>